<dbReference type="InterPro" id="IPR018060">
    <property type="entry name" value="HTH_AraC"/>
</dbReference>
<dbReference type="InterPro" id="IPR009057">
    <property type="entry name" value="Homeodomain-like_sf"/>
</dbReference>
<organism evidence="5 6">
    <name type="scientific">Uliginosibacterium aquaticum</name>
    <dbReference type="NCBI Taxonomy" id="2731212"/>
    <lineage>
        <taxon>Bacteria</taxon>
        <taxon>Pseudomonadati</taxon>
        <taxon>Pseudomonadota</taxon>
        <taxon>Betaproteobacteria</taxon>
        <taxon>Rhodocyclales</taxon>
        <taxon>Zoogloeaceae</taxon>
        <taxon>Uliginosibacterium</taxon>
    </lineage>
</organism>
<evidence type="ECO:0000256" key="1">
    <source>
        <dbReference type="ARBA" id="ARBA00023015"/>
    </source>
</evidence>
<dbReference type="EMBL" id="JABCSC020000004">
    <property type="protein sequence ID" value="NSL56513.1"/>
    <property type="molecule type" value="Genomic_DNA"/>
</dbReference>
<dbReference type="InterPro" id="IPR028082">
    <property type="entry name" value="Peripla_BP_I"/>
</dbReference>
<proteinExistence type="predicted"/>
<dbReference type="Pfam" id="PF22177">
    <property type="entry name" value="PBP1_XylR"/>
    <property type="match status" value="1"/>
</dbReference>
<dbReference type="Gene3D" id="1.10.10.60">
    <property type="entry name" value="Homeodomain-like"/>
    <property type="match status" value="1"/>
</dbReference>
<keyword evidence="1" id="KW-0805">Transcription regulation</keyword>
<dbReference type="CDD" id="cd01543">
    <property type="entry name" value="PBP1_XylR"/>
    <property type="match status" value="1"/>
</dbReference>
<evidence type="ECO:0000259" key="4">
    <source>
        <dbReference type="PROSITE" id="PS01124"/>
    </source>
</evidence>
<name>A0ABX2IQJ0_9RHOO</name>
<dbReference type="InterPro" id="IPR054031">
    <property type="entry name" value="XylR_PBP1"/>
</dbReference>
<feature type="domain" description="HTH araC/xylS-type" evidence="4">
    <location>
        <begin position="301"/>
        <end position="399"/>
    </location>
</feature>
<dbReference type="Gene3D" id="3.40.50.2300">
    <property type="match status" value="2"/>
</dbReference>
<dbReference type="SMART" id="SM00342">
    <property type="entry name" value="HTH_ARAC"/>
    <property type="match status" value="1"/>
</dbReference>
<protein>
    <submittedName>
        <fullName evidence="5">DNA-binding transcriptional regulator</fullName>
    </submittedName>
</protein>
<dbReference type="RefSeq" id="WP_170022838.1">
    <property type="nucleotide sequence ID" value="NZ_JABCSC020000004.1"/>
</dbReference>
<evidence type="ECO:0000313" key="5">
    <source>
        <dbReference type="EMBL" id="NSL56513.1"/>
    </source>
</evidence>
<gene>
    <name evidence="5" type="ORF">HJ583_015880</name>
</gene>
<dbReference type="PROSITE" id="PS01124">
    <property type="entry name" value="HTH_ARAC_FAMILY_2"/>
    <property type="match status" value="1"/>
</dbReference>
<dbReference type="Pfam" id="PF12833">
    <property type="entry name" value="HTH_18"/>
    <property type="match status" value="1"/>
</dbReference>
<dbReference type="InterPro" id="IPR046335">
    <property type="entry name" value="LacI/GalR-like_sensor"/>
</dbReference>
<keyword evidence="6" id="KW-1185">Reference proteome</keyword>
<dbReference type="Proteomes" id="UP000778523">
    <property type="component" value="Unassembled WGS sequence"/>
</dbReference>
<dbReference type="SUPFAM" id="SSF53822">
    <property type="entry name" value="Periplasmic binding protein-like I"/>
    <property type="match status" value="1"/>
</dbReference>
<sequence>MSSLGFSSGPASSGLQSHRIALLFNANKVYDREIVAGIGAYLGSTRAAWELFMEEDFRCRPENMAGWQGDGIIADFDDPDIATALTGIQCPVVAVGSSYADPAHYPAGIPYVATDNRQLVRCAFEHLMGAGLPRFAMYSTPPTPRNRWAQEREQAFNELLAETGAEGSLFRGSTTEAQSWQGAQQQLIDWLQQLPKPIGIIAVNDARARHILQACLSAEIPVPEAVAIIGIDNDPLTRTLSRIPLSSVIQGTDQMGRTAAHLLHRLLRGGREHAAPVLVAPSGIHVAASSQHRPLSNPYVMRARHYIRQYAAQGIKAEQVVDHLGIARSTLDAYFRKELGYTVHDEIMHTKLGRAQDLLRDGQLSCSRIAVQCGFTSLQYMHAVFRRELGCTPREYQQNLREERVASN</sequence>
<keyword evidence="2 5" id="KW-0238">DNA-binding</keyword>
<evidence type="ECO:0000256" key="2">
    <source>
        <dbReference type="ARBA" id="ARBA00023125"/>
    </source>
</evidence>
<accession>A0ABX2IQJ0</accession>
<dbReference type="Pfam" id="PF13377">
    <property type="entry name" value="Peripla_BP_3"/>
    <property type="match status" value="1"/>
</dbReference>
<comment type="caution">
    <text evidence="5">The sequence shown here is derived from an EMBL/GenBank/DDBJ whole genome shotgun (WGS) entry which is preliminary data.</text>
</comment>
<evidence type="ECO:0000313" key="6">
    <source>
        <dbReference type="Proteomes" id="UP000778523"/>
    </source>
</evidence>
<dbReference type="PANTHER" id="PTHR30146:SF24">
    <property type="entry name" value="XYLOSE OPERON REGULATORY PROTEIN"/>
    <property type="match status" value="1"/>
</dbReference>
<dbReference type="PANTHER" id="PTHR30146">
    <property type="entry name" value="LACI-RELATED TRANSCRIPTIONAL REPRESSOR"/>
    <property type="match status" value="1"/>
</dbReference>
<reference evidence="5 6" key="1">
    <citation type="submission" date="2020-06" db="EMBL/GenBank/DDBJ databases">
        <title>Draft genome of Uliginosibacterium sp. IMCC34675.</title>
        <authorList>
            <person name="Song J."/>
        </authorList>
    </citation>
    <scope>NUCLEOTIDE SEQUENCE [LARGE SCALE GENOMIC DNA]</scope>
    <source>
        <strain evidence="5 6">IMCC34675</strain>
    </source>
</reference>
<dbReference type="GO" id="GO:0003677">
    <property type="term" value="F:DNA binding"/>
    <property type="evidence" value="ECO:0007669"/>
    <property type="project" value="UniProtKB-KW"/>
</dbReference>
<evidence type="ECO:0000256" key="3">
    <source>
        <dbReference type="ARBA" id="ARBA00023163"/>
    </source>
</evidence>
<keyword evidence="3" id="KW-0804">Transcription</keyword>
<dbReference type="SUPFAM" id="SSF46689">
    <property type="entry name" value="Homeodomain-like"/>
    <property type="match status" value="1"/>
</dbReference>